<sequence>MYLRRGQWGPGWSYDHVCHGVVRWIQRTSLGATQWLASASITSSDQEAGLFRQGDEVWVKNKCKPGWHPGVVEMRTGKLSYKVLISGQIKRKHAYQLRSRSGAMDDKPKPTVVNQQQEVEVQESWLTEQQLREQDLRPRPEVENQSLRKRQCEEGPPVHPTQWFPTFP</sequence>
<reference evidence="2" key="2">
    <citation type="submission" date="2017-10" db="EMBL/GenBank/DDBJ databases">
        <title>Ladona fulva Genome sequencing and assembly.</title>
        <authorList>
            <person name="Murali S."/>
            <person name="Richards S."/>
            <person name="Bandaranaike D."/>
            <person name="Bellair M."/>
            <person name="Blankenburg K."/>
            <person name="Chao H."/>
            <person name="Dinh H."/>
            <person name="Doddapaneni H."/>
            <person name="Dugan-Rocha S."/>
            <person name="Elkadiri S."/>
            <person name="Gnanaolivu R."/>
            <person name="Hernandez B."/>
            <person name="Skinner E."/>
            <person name="Javaid M."/>
            <person name="Lee S."/>
            <person name="Li M."/>
            <person name="Ming W."/>
            <person name="Munidasa M."/>
            <person name="Muniz J."/>
            <person name="Nguyen L."/>
            <person name="Hughes D."/>
            <person name="Osuji N."/>
            <person name="Pu L.-L."/>
            <person name="Puazo M."/>
            <person name="Qu C."/>
            <person name="Quiroz J."/>
            <person name="Raj R."/>
            <person name="Weissenberger G."/>
            <person name="Xin Y."/>
            <person name="Zou X."/>
            <person name="Han Y."/>
            <person name="Worley K."/>
            <person name="Muzny D."/>
            <person name="Gibbs R."/>
        </authorList>
    </citation>
    <scope>NUCLEOTIDE SEQUENCE</scope>
    <source>
        <strain evidence="2">Sampled in the wild</strain>
    </source>
</reference>
<reference evidence="2" key="1">
    <citation type="submission" date="2013-04" db="EMBL/GenBank/DDBJ databases">
        <authorList>
            <person name="Qu J."/>
            <person name="Murali S.C."/>
            <person name="Bandaranaike D."/>
            <person name="Bellair M."/>
            <person name="Blankenburg K."/>
            <person name="Chao H."/>
            <person name="Dinh H."/>
            <person name="Doddapaneni H."/>
            <person name="Downs B."/>
            <person name="Dugan-Rocha S."/>
            <person name="Elkadiri S."/>
            <person name="Gnanaolivu R.D."/>
            <person name="Hernandez B."/>
            <person name="Javaid M."/>
            <person name="Jayaseelan J.C."/>
            <person name="Lee S."/>
            <person name="Li M."/>
            <person name="Ming W."/>
            <person name="Munidasa M."/>
            <person name="Muniz J."/>
            <person name="Nguyen L."/>
            <person name="Ongeri F."/>
            <person name="Osuji N."/>
            <person name="Pu L.-L."/>
            <person name="Puazo M."/>
            <person name="Qu C."/>
            <person name="Quiroz J."/>
            <person name="Raj R."/>
            <person name="Weissenberger G."/>
            <person name="Xin Y."/>
            <person name="Zou X."/>
            <person name="Han Y."/>
            <person name="Richards S."/>
            <person name="Worley K."/>
            <person name="Muzny D."/>
            <person name="Gibbs R."/>
        </authorList>
    </citation>
    <scope>NUCLEOTIDE SEQUENCE</scope>
    <source>
        <strain evidence="2">Sampled in the wild</strain>
    </source>
</reference>
<name>A0A8K0KR13_LADFU</name>
<gene>
    <name evidence="2" type="ORF">J437_LFUL015258</name>
</gene>
<organism evidence="2 3">
    <name type="scientific">Ladona fulva</name>
    <name type="common">Scarce chaser dragonfly</name>
    <name type="synonym">Libellula fulva</name>
    <dbReference type="NCBI Taxonomy" id="123851"/>
    <lineage>
        <taxon>Eukaryota</taxon>
        <taxon>Metazoa</taxon>
        <taxon>Ecdysozoa</taxon>
        <taxon>Arthropoda</taxon>
        <taxon>Hexapoda</taxon>
        <taxon>Insecta</taxon>
        <taxon>Pterygota</taxon>
        <taxon>Palaeoptera</taxon>
        <taxon>Odonata</taxon>
        <taxon>Epiprocta</taxon>
        <taxon>Anisoptera</taxon>
        <taxon>Libelluloidea</taxon>
        <taxon>Libellulidae</taxon>
        <taxon>Ladona</taxon>
    </lineage>
</organism>
<dbReference type="Proteomes" id="UP000792457">
    <property type="component" value="Unassembled WGS sequence"/>
</dbReference>
<dbReference type="AlphaFoldDB" id="A0A8K0KR13"/>
<feature type="region of interest" description="Disordered" evidence="1">
    <location>
        <begin position="129"/>
        <end position="168"/>
    </location>
</feature>
<feature type="compositionally biased region" description="Basic and acidic residues" evidence="1">
    <location>
        <begin position="130"/>
        <end position="142"/>
    </location>
</feature>
<keyword evidence="3" id="KW-1185">Reference proteome</keyword>
<dbReference type="EMBL" id="KZ309325">
    <property type="protein sequence ID" value="KAG8238286.1"/>
    <property type="molecule type" value="Genomic_DNA"/>
</dbReference>
<comment type="caution">
    <text evidence="2">The sequence shown here is derived from an EMBL/GenBank/DDBJ whole genome shotgun (WGS) entry which is preliminary data.</text>
</comment>
<evidence type="ECO:0000313" key="2">
    <source>
        <dbReference type="EMBL" id="KAG8238286.1"/>
    </source>
</evidence>
<evidence type="ECO:0000313" key="3">
    <source>
        <dbReference type="Proteomes" id="UP000792457"/>
    </source>
</evidence>
<protein>
    <submittedName>
        <fullName evidence="2">Uncharacterized protein</fullName>
    </submittedName>
</protein>
<dbReference type="OrthoDB" id="10058156at2759"/>
<accession>A0A8K0KR13</accession>
<proteinExistence type="predicted"/>
<evidence type="ECO:0000256" key="1">
    <source>
        <dbReference type="SAM" id="MobiDB-lite"/>
    </source>
</evidence>